<dbReference type="Pfam" id="PF06146">
    <property type="entry name" value="PsiE"/>
    <property type="match status" value="1"/>
</dbReference>
<name>A0A1G6K702_9BACT</name>
<protein>
    <submittedName>
        <fullName evidence="8">Phosphate-starvation-inducible E</fullName>
    </submittedName>
</protein>
<dbReference type="GO" id="GO:0020037">
    <property type="term" value="F:heme binding"/>
    <property type="evidence" value="ECO:0007669"/>
    <property type="project" value="InterPro"/>
</dbReference>
<dbReference type="InterPro" id="IPR012292">
    <property type="entry name" value="Globin/Proto"/>
</dbReference>
<proteinExistence type="predicted"/>
<dbReference type="Proteomes" id="UP000199411">
    <property type="component" value="Unassembled WGS sequence"/>
</dbReference>
<feature type="transmembrane region" description="Helical" evidence="6">
    <location>
        <begin position="245"/>
        <end position="263"/>
    </location>
</feature>
<gene>
    <name evidence="8" type="ORF">SAMN05660835_00578</name>
</gene>
<evidence type="ECO:0000256" key="1">
    <source>
        <dbReference type="ARBA" id="ARBA00004651"/>
    </source>
</evidence>
<dbReference type="InterPro" id="IPR044398">
    <property type="entry name" value="Globin-sensor_dom"/>
</dbReference>
<keyword evidence="2" id="KW-1003">Cell membrane</keyword>
<evidence type="ECO:0000256" key="6">
    <source>
        <dbReference type="SAM" id="Phobius"/>
    </source>
</evidence>
<feature type="transmembrane region" description="Helical" evidence="6">
    <location>
        <begin position="176"/>
        <end position="196"/>
    </location>
</feature>
<evidence type="ECO:0000256" key="3">
    <source>
        <dbReference type="ARBA" id="ARBA00022692"/>
    </source>
</evidence>
<evidence type="ECO:0000256" key="2">
    <source>
        <dbReference type="ARBA" id="ARBA00022475"/>
    </source>
</evidence>
<organism evidence="8 9">
    <name type="scientific">Desulfurella multipotens</name>
    <dbReference type="NCBI Taxonomy" id="79269"/>
    <lineage>
        <taxon>Bacteria</taxon>
        <taxon>Pseudomonadati</taxon>
        <taxon>Campylobacterota</taxon>
        <taxon>Desulfurellia</taxon>
        <taxon>Desulfurellales</taxon>
        <taxon>Desulfurellaceae</taxon>
        <taxon>Desulfurella</taxon>
    </lineage>
</organism>
<accession>A0A1G6K702</accession>
<feature type="domain" description="Globin-sensor" evidence="7">
    <location>
        <begin position="4"/>
        <end position="155"/>
    </location>
</feature>
<dbReference type="InterPro" id="IPR009050">
    <property type="entry name" value="Globin-like_sf"/>
</dbReference>
<evidence type="ECO:0000313" key="8">
    <source>
        <dbReference type="EMBL" id="SDC26668.1"/>
    </source>
</evidence>
<dbReference type="InterPro" id="IPR020948">
    <property type="entry name" value="P_starv_induced_PsiE-like"/>
</dbReference>
<dbReference type="AlphaFoldDB" id="A0A1G6K702"/>
<feature type="transmembrane region" description="Helical" evidence="6">
    <location>
        <begin position="216"/>
        <end position="233"/>
    </location>
</feature>
<evidence type="ECO:0000313" key="9">
    <source>
        <dbReference type="Proteomes" id="UP000199411"/>
    </source>
</evidence>
<keyword evidence="9" id="KW-1185">Reference proteome</keyword>
<dbReference type="Gene3D" id="1.10.490.10">
    <property type="entry name" value="Globins"/>
    <property type="match status" value="1"/>
</dbReference>
<dbReference type="Pfam" id="PF11563">
    <property type="entry name" value="Protoglobin"/>
    <property type="match status" value="1"/>
</dbReference>
<keyword evidence="4 6" id="KW-1133">Transmembrane helix</keyword>
<keyword evidence="3 6" id="KW-0812">Transmembrane</keyword>
<evidence type="ECO:0000256" key="5">
    <source>
        <dbReference type="ARBA" id="ARBA00023136"/>
    </source>
</evidence>
<dbReference type="GO" id="GO:0005886">
    <property type="term" value="C:plasma membrane"/>
    <property type="evidence" value="ECO:0007669"/>
    <property type="project" value="UniProtKB-SubCell"/>
</dbReference>
<dbReference type="GO" id="GO:0019825">
    <property type="term" value="F:oxygen binding"/>
    <property type="evidence" value="ECO:0007669"/>
    <property type="project" value="InterPro"/>
</dbReference>
<evidence type="ECO:0000259" key="7">
    <source>
        <dbReference type="Pfam" id="PF11563"/>
    </source>
</evidence>
<evidence type="ECO:0000256" key="4">
    <source>
        <dbReference type="ARBA" id="ARBA00022989"/>
    </source>
</evidence>
<dbReference type="EMBL" id="FMYU01000003">
    <property type="protein sequence ID" value="SDC26668.1"/>
    <property type="molecule type" value="Genomic_DNA"/>
</dbReference>
<comment type="subcellular location">
    <subcellularLocation>
        <location evidence="1">Cell membrane</location>
        <topology evidence="1">Multi-pass membrane protein</topology>
    </subcellularLocation>
</comment>
<feature type="transmembrane region" description="Helical" evidence="6">
    <location>
        <begin position="275"/>
        <end position="292"/>
    </location>
</feature>
<dbReference type="SUPFAM" id="SSF46458">
    <property type="entry name" value="Globin-like"/>
    <property type="match status" value="1"/>
</dbReference>
<dbReference type="RefSeq" id="WP_092128047.1">
    <property type="nucleotide sequence ID" value="NZ_FMYU01000003.1"/>
</dbReference>
<keyword evidence="5 6" id="KW-0472">Membrane</keyword>
<sequence>MGTLEKVIQIYNLTDDDISNLASLKDLAKKNANSFVEELHKFISNFDNYSKFLSSEEIKNRHKEKLKLWFLDLFNAQFNEDYLRKIKKIGEVHAQIGLPSHYVSATMNFIRSFLHSIVLENYDVYHRQEELKLSIDKILDINLDIMTSSYIDENQFYVAKSKIETNIVRLSSRLSYFFDVGLVSLLVLTSLLIFFLFVSDIFKFLLNSNSSFEHTVINILGAMLILWTVRELLEEEVKRLKGKKFALNVFISLAMAALLRKILIFSLEPQKSEEVAILGLLVLVLGIVYWLMNLSEQKKQ</sequence>
<dbReference type="OrthoDB" id="9774793at2"/>
<reference evidence="9" key="1">
    <citation type="submission" date="2016-10" db="EMBL/GenBank/DDBJ databases">
        <authorList>
            <person name="Varghese N."/>
            <person name="Submissions S."/>
        </authorList>
    </citation>
    <scope>NUCLEOTIDE SEQUENCE [LARGE SCALE GENOMIC DNA]</scope>
    <source>
        <strain evidence="9">DSM 8415</strain>
    </source>
</reference>